<dbReference type="CDD" id="cd12148">
    <property type="entry name" value="fungal_TF_MHR"/>
    <property type="match status" value="1"/>
</dbReference>
<evidence type="ECO:0000256" key="1">
    <source>
        <dbReference type="ARBA" id="ARBA00023242"/>
    </source>
</evidence>
<evidence type="ECO:0000256" key="2">
    <source>
        <dbReference type="SAM" id="MobiDB-lite"/>
    </source>
</evidence>
<dbReference type="PANTHER" id="PTHR46910">
    <property type="entry name" value="TRANSCRIPTION FACTOR PDR1"/>
    <property type="match status" value="1"/>
</dbReference>
<dbReference type="GO" id="GO:0003700">
    <property type="term" value="F:DNA-binding transcription factor activity"/>
    <property type="evidence" value="ECO:0007669"/>
    <property type="project" value="InterPro"/>
</dbReference>
<organism evidence="3 4">
    <name type="scientific">Favolaschia claudopus</name>
    <dbReference type="NCBI Taxonomy" id="2862362"/>
    <lineage>
        <taxon>Eukaryota</taxon>
        <taxon>Fungi</taxon>
        <taxon>Dikarya</taxon>
        <taxon>Basidiomycota</taxon>
        <taxon>Agaricomycotina</taxon>
        <taxon>Agaricomycetes</taxon>
        <taxon>Agaricomycetidae</taxon>
        <taxon>Agaricales</taxon>
        <taxon>Marasmiineae</taxon>
        <taxon>Mycenaceae</taxon>
        <taxon>Favolaschia</taxon>
    </lineage>
</organism>
<comment type="caution">
    <text evidence="3">The sequence shown here is derived from an EMBL/GenBank/DDBJ whole genome shotgun (WGS) entry which is preliminary data.</text>
</comment>
<protein>
    <submittedName>
        <fullName evidence="3">Uncharacterized protein</fullName>
    </submittedName>
</protein>
<evidence type="ECO:0000313" key="3">
    <source>
        <dbReference type="EMBL" id="KAK7044765.1"/>
    </source>
</evidence>
<gene>
    <name evidence="3" type="ORF">R3P38DRAFT_3177002</name>
</gene>
<accession>A0AAW0D1U6</accession>
<keyword evidence="4" id="KW-1185">Reference proteome</keyword>
<dbReference type="EMBL" id="JAWWNJ010000011">
    <property type="protein sequence ID" value="KAK7044765.1"/>
    <property type="molecule type" value="Genomic_DNA"/>
</dbReference>
<dbReference type="Proteomes" id="UP001362999">
    <property type="component" value="Unassembled WGS sequence"/>
</dbReference>
<proteinExistence type="predicted"/>
<sequence>MRMMQVKLRSLTSPPASPHKDDLHDVEVARKPGVTTTSLQGLDFPHDHPALMSECIELYFLRLNIFLPRLHRPAFERAVVDGLHLRDGGFAATLSLVCAIGSRWSADPTLAEQGLDCGWKWFDQVQLAGKRLLGQANLYDLQTYLATEVLKGSAPPQTWWTLVGVGSPMMIQDLGVHRRKDAVETVTAERMLMTLNHRLGFSLGILYLLKTTRAAMAINDEWEAQIIAELDSSLNDWRDQIPEHYHKDPVFVEQSATHAGAFAHARIVIHRSFIPMLHTASTIARDMYYGGKVMRRAYE</sequence>
<dbReference type="AlphaFoldDB" id="A0AAW0D1U6"/>
<dbReference type="PANTHER" id="PTHR46910:SF1">
    <property type="entry name" value="MISCELLANEOUS ZN(II)2CYS6 TRANSCRIPTION FACTOR (EUROFUNG)-RELATED"/>
    <property type="match status" value="1"/>
</dbReference>
<name>A0AAW0D1U6_9AGAR</name>
<feature type="region of interest" description="Disordered" evidence="2">
    <location>
        <begin position="1"/>
        <end position="22"/>
    </location>
</feature>
<reference evidence="3 4" key="1">
    <citation type="journal article" date="2024" name="J Genomics">
        <title>Draft genome sequencing and assembly of Favolaschia claudopus CIRM-BRFM 2984 isolated from oak limbs.</title>
        <authorList>
            <person name="Navarro D."/>
            <person name="Drula E."/>
            <person name="Chaduli D."/>
            <person name="Cazenave R."/>
            <person name="Ahrendt S."/>
            <person name="Wang J."/>
            <person name="Lipzen A."/>
            <person name="Daum C."/>
            <person name="Barry K."/>
            <person name="Grigoriev I.V."/>
            <person name="Favel A."/>
            <person name="Rosso M.N."/>
            <person name="Martin F."/>
        </authorList>
    </citation>
    <scope>NUCLEOTIDE SEQUENCE [LARGE SCALE GENOMIC DNA]</scope>
    <source>
        <strain evidence="3 4">CIRM-BRFM 2984</strain>
    </source>
</reference>
<dbReference type="InterPro" id="IPR050987">
    <property type="entry name" value="AtrR-like"/>
</dbReference>
<keyword evidence="1" id="KW-0539">Nucleus</keyword>
<evidence type="ECO:0000313" key="4">
    <source>
        <dbReference type="Proteomes" id="UP001362999"/>
    </source>
</evidence>